<dbReference type="GO" id="GO:0003735">
    <property type="term" value="F:structural constituent of ribosome"/>
    <property type="evidence" value="ECO:0007669"/>
    <property type="project" value="InterPro"/>
</dbReference>
<dbReference type="InterPro" id="IPR009068">
    <property type="entry name" value="uS15_NS1_RNA-bd_sf"/>
</dbReference>
<evidence type="ECO:0000313" key="8">
    <source>
        <dbReference type="Proteomes" id="UP000050874"/>
    </source>
</evidence>
<evidence type="ECO:0000256" key="4">
    <source>
        <dbReference type="HAMAP-Rule" id="MF_01343"/>
    </source>
</evidence>
<dbReference type="InterPro" id="IPR005290">
    <property type="entry name" value="Ribosomal_uS15_bac-type"/>
</dbReference>
<evidence type="ECO:0000256" key="3">
    <source>
        <dbReference type="ARBA" id="ARBA00064542"/>
    </source>
</evidence>
<dbReference type="CDD" id="cd00353">
    <property type="entry name" value="Ribosomal_S15p_S13e"/>
    <property type="match status" value="1"/>
</dbReference>
<dbReference type="AlphaFoldDB" id="A0A0R2PTG0"/>
<dbReference type="GO" id="GO:0019843">
    <property type="term" value="F:rRNA binding"/>
    <property type="evidence" value="ECO:0007669"/>
    <property type="project" value="UniProtKB-UniRule"/>
</dbReference>
<evidence type="ECO:0000256" key="6">
    <source>
        <dbReference type="RuleBase" id="RU004524"/>
    </source>
</evidence>
<dbReference type="PROSITE" id="PS00362">
    <property type="entry name" value="RIBOSOMAL_S15"/>
    <property type="match status" value="1"/>
</dbReference>
<protein>
    <recommendedName>
        <fullName evidence="4">Small ribosomal subunit protein uS15</fullName>
    </recommendedName>
</protein>
<dbReference type="Gene3D" id="1.10.287.10">
    <property type="entry name" value="S15/NS1, RNA-binding"/>
    <property type="match status" value="1"/>
</dbReference>
<dbReference type="GO" id="GO:0022627">
    <property type="term" value="C:cytosolic small ribosomal subunit"/>
    <property type="evidence" value="ECO:0007669"/>
    <property type="project" value="TreeGrafter"/>
</dbReference>
<comment type="caution">
    <text evidence="7">The sequence shown here is derived from an EMBL/GenBank/DDBJ whole genome shotgun (WGS) entry which is preliminary data.</text>
</comment>
<dbReference type="InterPro" id="IPR000589">
    <property type="entry name" value="Ribosomal_uS15"/>
</dbReference>
<comment type="function">
    <text evidence="4 6">One of the primary rRNA binding proteins, it binds directly to 16S rRNA where it helps nucleate assembly of the platform of the 30S subunit by binding and bridging several RNA helices of the 16S rRNA.</text>
</comment>
<dbReference type="FunFam" id="1.10.287.10:FF:000002">
    <property type="entry name" value="30S ribosomal protein S15"/>
    <property type="match status" value="1"/>
</dbReference>
<evidence type="ECO:0000256" key="2">
    <source>
        <dbReference type="ARBA" id="ARBA00023274"/>
    </source>
</evidence>
<keyword evidence="2 4" id="KW-0687">Ribonucleoprotein</keyword>
<organism evidence="7 8">
    <name type="scientific">SAR86 cluster bacterium BACL1 MAG-120920-bin57</name>
    <dbReference type="NCBI Taxonomy" id="1655571"/>
    <lineage>
        <taxon>Bacteria</taxon>
        <taxon>Pseudomonadati</taxon>
        <taxon>Pseudomonadota</taxon>
        <taxon>Gammaproteobacteria</taxon>
        <taxon>SAR86 cluster</taxon>
    </lineage>
</organism>
<reference evidence="8" key="1">
    <citation type="submission" date="2015-10" db="EMBL/GenBank/DDBJ databases">
        <title>Metagenome-Assembled Genomes uncover a global brackish microbiome.</title>
        <authorList>
            <person name="Hugerth L.W."/>
            <person name="Larsson J."/>
            <person name="Alneberg J."/>
            <person name="Lindh M.V."/>
            <person name="Legrand C."/>
            <person name="Pinhassi J."/>
            <person name="Andersson A."/>
        </authorList>
    </citation>
    <scope>NUCLEOTIDE SEQUENCE [LARGE SCALE GENOMIC DNA]</scope>
</reference>
<dbReference type="PANTHER" id="PTHR23321">
    <property type="entry name" value="RIBOSOMAL PROTEIN S15, BACTERIAL AND ORGANELLAR"/>
    <property type="match status" value="1"/>
</dbReference>
<evidence type="ECO:0000256" key="1">
    <source>
        <dbReference type="ARBA" id="ARBA00022980"/>
    </source>
</evidence>
<dbReference type="Gene3D" id="6.10.250.3130">
    <property type="match status" value="1"/>
</dbReference>
<accession>A0A0R2PTG0</accession>
<dbReference type="EMBL" id="LIAV01000023">
    <property type="protein sequence ID" value="KRO41137.1"/>
    <property type="molecule type" value="Genomic_DNA"/>
</dbReference>
<dbReference type="Proteomes" id="UP000050874">
    <property type="component" value="Unassembled WGS sequence"/>
</dbReference>
<evidence type="ECO:0000313" key="7">
    <source>
        <dbReference type="EMBL" id="KRO41137.1"/>
    </source>
</evidence>
<sequence length="89" mass="10366">MALLKEEKNKIVKEFQNSDADTGSPEVQIALLSENINKLQSHFKIHKKDHHSRTGLIRMVNLRRKLLAYLKRKNLESYQAIIKSLKLRG</sequence>
<dbReference type="PANTHER" id="PTHR23321:SF26">
    <property type="entry name" value="SMALL RIBOSOMAL SUBUNIT PROTEIN US15M"/>
    <property type="match status" value="1"/>
</dbReference>
<name>A0A0R2PTG0_9GAMM</name>
<gene>
    <name evidence="4" type="primary">rpsO</name>
    <name evidence="7" type="ORF">ABR63_02630</name>
</gene>
<dbReference type="SMART" id="SM01387">
    <property type="entry name" value="Ribosomal_S15"/>
    <property type="match status" value="1"/>
</dbReference>
<dbReference type="Pfam" id="PF00312">
    <property type="entry name" value="Ribosomal_S15"/>
    <property type="match status" value="1"/>
</dbReference>
<dbReference type="HAMAP" id="MF_01343_B">
    <property type="entry name" value="Ribosomal_uS15_B"/>
    <property type="match status" value="1"/>
</dbReference>
<comment type="subunit">
    <text evidence="3 4">Part of the 30S ribosomal subunit. Forms a bridge to the 50S subunit in the 70S ribosome, contacting the 23S rRNA.</text>
</comment>
<evidence type="ECO:0000256" key="5">
    <source>
        <dbReference type="RuleBase" id="RU003919"/>
    </source>
</evidence>
<dbReference type="GO" id="GO:0006412">
    <property type="term" value="P:translation"/>
    <property type="evidence" value="ECO:0007669"/>
    <property type="project" value="UniProtKB-UniRule"/>
</dbReference>
<comment type="function">
    <text evidence="4">Forms an intersubunit bridge (bridge B4) with the 23S rRNA of the 50S subunit in the ribosome.</text>
</comment>
<proteinExistence type="inferred from homology"/>
<dbReference type="NCBIfam" id="TIGR00952">
    <property type="entry name" value="S15_bact"/>
    <property type="match status" value="1"/>
</dbReference>
<keyword evidence="4 6" id="KW-0694">RNA-binding</keyword>
<keyword evidence="4 6" id="KW-0699">rRNA-binding</keyword>
<dbReference type="SUPFAM" id="SSF47060">
    <property type="entry name" value="S15/NS1 RNA-binding domain"/>
    <property type="match status" value="1"/>
</dbReference>
<keyword evidence="1 4" id="KW-0689">Ribosomal protein</keyword>
<comment type="similarity">
    <text evidence="4 5">Belongs to the universal ribosomal protein uS15 family.</text>
</comment>